<dbReference type="Pfam" id="PF00106">
    <property type="entry name" value="adh_short"/>
    <property type="match status" value="1"/>
</dbReference>
<keyword evidence="3" id="KW-0560">Oxidoreductase</keyword>
<evidence type="ECO:0000313" key="5">
    <source>
        <dbReference type="Proteomes" id="UP000053342"/>
    </source>
</evidence>
<keyword evidence="2" id="KW-0521">NADP</keyword>
<dbReference type="InterPro" id="IPR036291">
    <property type="entry name" value="NAD(P)-bd_dom_sf"/>
</dbReference>
<dbReference type="STRING" id="215243.A0A0D2DFE6"/>
<dbReference type="InterPro" id="IPR002347">
    <property type="entry name" value="SDR_fam"/>
</dbReference>
<organism evidence="4 5">
    <name type="scientific">Exophiala oligosperma</name>
    <dbReference type="NCBI Taxonomy" id="215243"/>
    <lineage>
        <taxon>Eukaryota</taxon>
        <taxon>Fungi</taxon>
        <taxon>Dikarya</taxon>
        <taxon>Ascomycota</taxon>
        <taxon>Pezizomycotina</taxon>
        <taxon>Eurotiomycetes</taxon>
        <taxon>Chaetothyriomycetidae</taxon>
        <taxon>Chaetothyriales</taxon>
        <taxon>Herpotrichiellaceae</taxon>
        <taxon>Exophiala</taxon>
    </lineage>
</organism>
<dbReference type="Proteomes" id="UP000053342">
    <property type="component" value="Unassembled WGS sequence"/>
</dbReference>
<dbReference type="PANTHER" id="PTHR24320">
    <property type="entry name" value="RETINOL DEHYDROGENASE"/>
    <property type="match status" value="1"/>
</dbReference>
<dbReference type="Gene3D" id="3.40.50.720">
    <property type="entry name" value="NAD(P)-binding Rossmann-like Domain"/>
    <property type="match status" value="1"/>
</dbReference>
<sequence length="368" mass="40389">MIPAGSSNAPVFQKIFPFYIHYKPVALIMARLAPYANDHRDTNGPGDARPNALKIIRDQNLDGQLVGKIFLITGCTAGLGLETARALRATGADVYFTGRDVAKGKQVVESLSKYDRPGKIAFIEMHLDSLESVRAAAGNFLKQSGGKLNVLIANAGIRGYPKAQTKDGFEQHFGINHLGHFALFQELKDALIASSTPAFNSRVIVLTANGHRQSGIRFDDYHFDNRPEGYEPLLAYAQSKTANIYMAFEIDRRYGAKGLHALAVHPGYIATTSLNRTTSPEDFAQIVQNPAIAAKLKSAEQGAATTVWAAVAREWEGKGEKFLEDCQEGEPCRDDHLRLAPGYAPHIYDFKSAARLWQESMRMVGLLP</sequence>
<dbReference type="PRINTS" id="PR00081">
    <property type="entry name" value="GDHRDH"/>
</dbReference>
<dbReference type="VEuPathDB" id="FungiDB:PV06_05411"/>
<keyword evidence="5" id="KW-1185">Reference proteome</keyword>
<evidence type="ECO:0000256" key="1">
    <source>
        <dbReference type="ARBA" id="ARBA00006484"/>
    </source>
</evidence>
<dbReference type="GO" id="GO:0016491">
    <property type="term" value="F:oxidoreductase activity"/>
    <property type="evidence" value="ECO:0007669"/>
    <property type="project" value="UniProtKB-KW"/>
</dbReference>
<dbReference type="HOGENOM" id="CLU_010194_44_0_1"/>
<dbReference type="SUPFAM" id="SSF51735">
    <property type="entry name" value="NAD(P)-binding Rossmann-fold domains"/>
    <property type="match status" value="1"/>
</dbReference>
<accession>A0A0D2DFE6</accession>
<evidence type="ECO:0000256" key="3">
    <source>
        <dbReference type="ARBA" id="ARBA00023002"/>
    </source>
</evidence>
<evidence type="ECO:0000313" key="4">
    <source>
        <dbReference type="EMBL" id="KIW41798.1"/>
    </source>
</evidence>
<protein>
    <submittedName>
        <fullName evidence="4">Uncharacterized protein</fullName>
    </submittedName>
</protein>
<dbReference type="OrthoDB" id="191139at2759"/>
<comment type="similarity">
    <text evidence="1">Belongs to the short-chain dehydrogenases/reductases (SDR) family.</text>
</comment>
<dbReference type="GeneID" id="27357485"/>
<dbReference type="RefSeq" id="XP_016262014.1">
    <property type="nucleotide sequence ID" value="XM_016406410.1"/>
</dbReference>
<name>A0A0D2DFE6_9EURO</name>
<dbReference type="PANTHER" id="PTHR24320:SF272">
    <property type="entry name" value="NAD(P)-BINDING ROSSMANN-FOLD SUPERFAMILY PROTEIN"/>
    <property type="match status" value="1"/>
</dbReference>
<evidence type="ECO:0000256" key="2">
    <source>
        <dbReference type="ARBA" id="ARBA00022857"/>
    </source>
</evidence>
<proteinExistence type="inferred from homology"/>
<reference evidence="4 5" key="1">
    <citation type="submission" date="2015-01" db="EMBL/GenBank/DDBJ databases">
        <title>The Genome Sequence of Exophiala oligosperma CBS72588.</title>
        <authorList>
            <consortium name="The Broad Institute Genomics Platform"/>
            <person name="Cuomo C."/>
            <person name="de Hoog S."/>
            <person name="Gorbushina A."/>
            <person name="Stielow B."/>
            <person name="Teixiera M."/>
            <person name="Abouelleil A."/>
            <person name="Chapman S.B."/>
            <person name="Priest M."/>
            <person name="Young S.K."/>
            <person name="Wortman J."/>
            <person name="Nusbaum C."/>
            <person name="Birren B."/>
        </authorList>
    </citation>
    <scope>NUCLEOTIDE SEQUENCE [LARGE SCALE GENOMIC DNA]</scope>
    <source>
        <strain evidence="4 5">CBS 72588</strain>
    </source>
</reference>
<dbReference type="EMBL" id="KN847336">
    <property type="protein sequence ID" value="KIW41798.1"/>
    <property type="molecule type" value="Genomic_DNA"/>
</dbReference>
<dbReference type="AlphaFoldDB" id="A0A0D2DFE6"/>
<gene>
    <name evidence="4" type="ORF">PV06_05411</name>
</gene>